<dbReference type="GO" id="GO:0046872">
    <property type="term" value="F:metal ion binding"/>
    <property type="evidence" value="ECO:0007669"/>
    <property type="project" value="UniProtKB-KW"/>
</dbReference>
<organism evidence="3">
    <name type="scientific">hydrothermal vent metagenome</name>
    <dbReference type="NCBI Taxonomy" id="652676"/>
    <lineage>
        <taxon>unclassified sequences</taxon>
        <taxon>metagenomes</taxon>
        <taxon>ecological metagenomes</taxon>
    </lineage>
</organism>
<name>A0A3B0YB05_9ZZZZ</name>
<feature type="domain" description="VOC" evidence="2">
    <location>
        <begin position="4"/>
        <end position="133"/>
    </location>
</feature>
<dbReference type="GO" id="GO:0046491">
    <property type="term" value="P:L-methylmalonyl-CoA metabolic process"/>
    <property type="evidence" value="ECO:0007669"/>
    <property type="project" value="TreeGrafter"/>
</dbReference>
<dbReference type="InterPro" id="IPR051785">
    <property type="entry name" value="MMCE/EMCE_epimerase"/>
</dbReference>
<evidence type="ECO:0000259" key="2">
    <source>
        <dbReference type="PROSITE" id="PS51819"/>
    </source>
</evidence>
<dbReference type="AlphaFoldDB" id="A0A3B0YB05"/>
<evidence type="ECO:0000313" key="3">
    <source>
        <dbReference type="EMBL" id="VAW65844.1"/>
    </source>
</evidence>
<dbReference type="InterPro" id="IPR029068">
    <property type="entry name" value="Glyas_Bleomycin-R_OHBP_Dase"/>
</dbReference>
<dbReference type="PANTHER" id="PTHR43048:SF3">
    <property type="entry name" value="METHYLMALONYL-COA EPIMERASE, MITOCHONDRIAL"/>
    <property type="match status" value="1"/>
</dbReference>
<dbReference type="PANTHER" id="PTHR43048">
    <property type="entry name" value="METHYLMALONYL-COA EPIMERASE"/>
    <property type="match status" value="1"/>
</dbReference>
<dbReference type="Pfam" id="PF13669">
    <property type="entry name" value="Glyoxalase_4"/>
    <property type="match status" value="1"/>
</dbReference>
<dbReference type="InterPro" id="IPR037523">
    <property type="entry name" value="VOC_core"/>
</dbReference>
<dbReference type="EMBL" id="UOFI01000069">
    <property type="protein sequence ID" value="VAW65844.1"/>
    <property type="molecule type" value="Genomic_DNA"/>
</dbReference>
<gene>
    <name evidence="3" type="ORF">MNBD_GAMMA09-3323</name>
</gene>
<proteinExistence type="predicted"/>
<protein>
    <recommendedName>
        <fullName evidence="2">VOC domain-containing protein</fullName>
    </recommendedName>
</protein>
<reference evidence="3" key="1">
    <citation type="submission" date="2018-06" db="EMBL/GenBank/DDBJ databases">
        <authorList>
            <person name="Zhirakovskaya E."/>
        </authorList>
    </citation>
    <scope>NUCLEOTIDE SEQUENCE</scope>
</reference>
<dbReference type="GO" id="GO:0004493">
    <property type="term" value="F:methylmalonyl-CoA epimerase activity"/>
    <property type="evidence" value="ECO:0007669"/>
    <property type="project" value="TreeGrafter"/>
</dbReference>
<dbReference type="Gene3D" id="3.10.180.10">
    <property type="entry name" value="2,3-Dihydroxybiphenyl 1,2-Dioxygenase, domain 1"/>
    <property type="match status" value="1"/>
</dbReference>
<dbReference type="SUPFAM" id="SSF54593">
    <property type="entry name" value="Glyoxalase/Bleomycin resistance protein/Dihydroxybiphenyl dioxygenase"/>
    <property type="match status" value="1"/>
</dbReference>
<sequence>MNYDLDHICLAVVSIDKAADRICKCLGYRVKTEKVINTRQDIYVQFFTKEGSIDFKLIMPASRQSPVVSFLKKHGEGLHHVGFKTDNVCDAFDEIVSKGAISTLPPEPGEAFCNELIAFSYLGNGLSVELVDTDKRVFVKKDL</sequence>
<evidence type="ECO:0000256" key="1">
    <source>
        <dbReference type="ARBA" id="ARBA00022723"/>
    </source>
</evidence>
<dbReference type="PROSITE" id="PS51819">
    <property type="entry name" value="VOC"/>
    <property type="match status" value="1"/>
</dbReference>
<accession>A0A3B0YB05</accession>
<keyword evidence="1" id="KW-0479">Metal-binding</keyword>